<evidence type="ECO:0000256" key="2">
    <source>
        <dbReference type="ARBA" id="ARBA00022643"/>
    </source>
</evidence>
<keyword evidence="2" id="KW-0288">FMN</keyword>
<evidence type="ECO:0000313" key="6">
    <source>
        <dbReference type="EMBL" id="MFD2469062.1"/>
    </source>
</evidence>
<dbReference type="InterPro" id="IPR036661">
    <property type="entry name" value="Luciferase-like_sf"/>
</dbReference>
<protein>
    <submittedName>
        <fullName evidence="6">TIGR03621 family F420-dependent LLM class oxidoreductase</fullName>
    </submittedName>
</protein>
<evidence type="ECO:0000256" key="1">
    <source>
        <dbReference type="ARBA" id="ARBA00022630"/>
    </source>
</evidence>
<accession>A0ABW5H6Z8</accession>
<evidence type="ECO:0000256" key="4">
    <source>
        <dbReference type="ARBA" id="ARBA00023033"/>
    </source>
</evidence>
<keyword evidence="7" id="KW-1185">Reference proteome</keyword>
<reference evidence="7" key="1">
    <citation type="journal article" date="2019" name="Int. J. Syst. Evol. Microbiol.">
        <title>The Global Catalogue of Microorganisms (GCM) 10K type strain sequencing project: providing services to taxonomists for standard genome sequencing and annotation.</title>
        <authorList>
            <consortium name="The Broad Institute Genomics Platform"/>
            <consortium name="The Broad Institute Genome Sequencing Center for Infectious Disease"/>
            <person name="Wu L."/>
            <person name="Ma J."/>
        </authorList>
    </citation>
    <scope>NUCLEOTIDE SEQUENCE [LARGE SCALE GENOMIC DNA]</scope>
    <source>
        <strain evidence="7">CGMCC 4.7641</strain>
    </source>
</reference>
<dbReference type="Pfam" id="PF00296">
    <property type="entry name" value="Bac_luciferase"/>
    <property type="match status" value="1"/>
</dbReference>
<keyword evidence="3" id="KW-0560">Oxidoreductase</keyword>
<comment type="caution">
    <text evidence="6">The sequence shown here is derived from an EMBL/GenBank/DDBJ whole genome shotgun (WGS) entry which is preliminary data.</text>
</comment>
<dbReference type="RefSeq" id="WP_378305155.1">
    <property type="nucleotide sequence ID" value="NZ_JBHUKS010000011.1"/>
</dbReference>
<dbReference type="InterPro" id="IPR019923">
    <property type="entry name" value="Lucif-like_OxRdtase_MSMEG_2516"/>
</dbReference>
<dbReference type="PANTHER" id="PTHR42847">
    <property type="entry name" value="ALKANESULFONATE MONOOXYGENASE"/>
    <property type="match status" value="1"/>
</dbReference>
<evidence type="ECO:0000259" key="5">
    <source>
        <dbReference type="Pfam" id="PF00296"/>
    </source>
</evidence>
<gene>
    <name evidence="6" type="ORF">ACFSVL_16870</name>
</gene>
<keyword evidence="1" id="KW-0285">Flavoprotein</keyword>
<feature type="domain" description="Luciferase-like" evidence="5">
    <location>
        <begin position="15"/>
        <end position="191"/>
    </location>
</feature>
<evidence type="ECO:0000256" key="3">
    <source>
        <dbReference type="ARBA" id="ARBA00023002"/>
    </source>
</evidence>
<keyword evidence="4" id="KW-0503">Monooxygenase</keyword>
<dbReference type="NCBIfam" id="TIGR03621">
    <property type="entry name" value="F420_MSMEG_2516"/>
    <property type="match status" value="1"/>
</dbReference>
<dbReference type="Proteomes" id="UP001597483">
    <property type="component" value="Unassembled WGS sequence"/>
</dbReference>
<dbReference type="PANTHER" id="PTHR42847:SF4">
    <property type="entry name" value="ALKANESULFONATE MONOOXYGENASE-RELATED"/>
    <property type="match status" value="1"/>
</dbReference>
<proteinExistence type="predicted"/>
<dbReference type="EMBL" id="JBHUKS010000011">
    <property type="protein sequence ID" value="MFD2469062.1"/>
    <property type="molecule type" value="Genomic_DNA"/>
</dbReference>
<sequence length="305" mass="33590">MARHPFRFGVVVRKAESGRAWAERARLVEDLGFSTLLVPDHVLGPRFAPIAAMTAAAAATTTLRVGTLVFANDYRHPVVLGKELATVDVLSDGRLDVGLGTGWMRADYDGAGLPFDPPKERFERFAEAIEVLRGVWSDGPFSFEGKHYRITDLVQEPKPLQKPFPKLMLPGGGPKMLRLAGRYADYVNLTLRVKADGTAPDETDGGLDAFLRKVELIREGAGDRFGQIEIGTSVQQVGVPAEKETWSAVNISRQDSTPQVLLGDTAQMVDKLRYWRDEHGLSYYVLHNDKDLDTFAPVVKELAGS</sequence>
<dbReference type="SUPFAM" id="SSF51679">
    <property type="entry name" value="Bacterial luciferase-like"/>
    <property type="match status" value="1"/>
</dbReference>
<dbReference type="InterPro" id="IPR011251">
    <property type="entry name" value="Luciferase-like_dom"/>
</dbReference>
<name>A0ABW5H6Z8_9PSEU</name>
<organism evidence="6 7">
    <name type="scientific">Amycolatopsis silviterrae</name>
    <dbReference type="NCBI Taxonomy" id="1656914"/>
    <lineage>
        <taxon>Bacteria</taxon>
        <taxon>Bacillati</taxon>
        <taxon>Actinomycetota</taxon>
        <taxon>Actinomycetes</taxon>
        <taxon>Pseudonocardiales</taxon>
        <taxon>Pseudonocardiaceae</taxon>
        <taxon>Amycolatopsis</taxon>
    </lineage>
</organism>
<dbReference type="Gene3D" id="3.20.20.30">
    <property type="entry name" value="Luciferase-like domain"/>
    <property type="match status" value="1"/>
</dbReference>
<evidence type="ECO:0000313" key="7">
    <source>
        <dbReference type="Proteomes" id="UP001597483"/>
    </source>
</evidence>
<dbReference type="InterPro" id="IPR050172">
    <property type="entry name" value="SsuD_RutA_monooxygenase"/>
</dbReference>